<organism evidence="2 3">
    <name type="scientific">Croceitalea dokdonensis DOKDO 023</name>
    <dbReference type="NCBI Taxonomy" id="1300341"/>
    <lineage>
        <taxon>Bacteria</taxon>
        <taxon>Pseudomonadati</taxon>
        <taxon>Bacteroidota</taxon>
        <taxon>Flavobacteriia</taxon>
        <taxon>Flavobacteriales</taxon>
        <taxon>Flavobacteriaceae</taxon>
        <taxon>Croceitalea</taxon>
    </lineage>
</organism>
<evidence type="ECO:0000313" key="2">
    <source>
        <dbReference type="EMBL" id="KPM32408.1"/>
    </source>
</evidence>
<feature type="transmembrane region" description="Helical" evidence="1">
    <location>
        <begin position="12"/>
        <end position="30"/>
    </location>
</feature>
<keyword evidence="3" id="KW-1185">Reference proteome</keyword>
<reference evidence="2 3" key="1">
    <citation type="submission" date="2015-09" db="EMBL/GenBank/DDBJ databases">
        <title>Genome sequence of the marine flavobacterium Croceitalea dokdonensis DOKDO 023 that contains proton- and sodium-pumping rhodopsins.</title>
        <authorList>
            <person name="Kwon S.-K."/>
            <person name="Lee H.K."/>
            <person name="Kwak M.-J."/>
            <person name="Kim J.F."/>
        </authorList>
    </citation>
    <scope>NUCLEOTIDE SEQUENCE [LARGE SCALE GENOMIC DNA]</scope>
    <source>
        <strain evidence="2 3">DOKDO 023</strain>
    </source>
</reference>
<keyword evidence="1" id="KW-0812">Transmembrane</keyword>
<accession>A0A0P7AKN9</accession>
<dbReference type="Proteomes" id="UP000050280">
    <property type="component" value="Unassembled WGS sequence"/>
</dbReference>
<dbReference type="RefSeq" id="WP_054558084.1">
    <property type="nucleotide sequence ID" value="NZ_LDJX01000002.1"/>
</dbReference>
<evidence type="ECO:0000313" key="3">
    <source>
        <dbReference type="Proteomes" id="UP000050280"/>
    </source>
</evidence>
<dbReference type="OrthoDB" id="9854245at2"/>
<proteinExistence type="predicted"/>
<comment type="caution">
    <text evidence="2">The sequence shown here is derived from an EMBL/GenBank/DDBJ whole genome shotgun (WGS) entry which is preliminary data.</text>
</comment>
<keyword evidence="1" id="KW-0472">Membrane</keyword>
<evidence type="ECO:0000256" key="1">
    <source>
        <dbReference type="SAM" id="Phobius"/>
    </source>
</evidence>
<sequence length="456" mass="52064">MRTQKITVKIGIKLSYVLFGYIFFAFLLNACSKESKHSIDPTATLEEEQETDLSNNPLQLTLESEFANEQDYIVVTDDVFAIWWDKRFDHEDDIEFMFETFKTLRQDCLTNLGMQDPPNVAAGVFFNIYIHHGEQDNLPDGWANGVGTNRFDLPYMTLPEGAHLDYNNLLHEGFHVFQYSSNSPGFKYSGDTAWYTESSAQWYAVSRNPEAVDTFIEIETLTSNPHLALWHSFDNEAVGDPTDWLYQVRQYAMQAWLYYMTSQEGVGENLITDGFYSKTDLSPQNYHFENIGGERLRNIFANWAARNTLDFDYLTRPQVARAKEELNNVADLSNRKPYAISLIPENFLGTHIPPAELKPRGWGYNVIKLENIPNGTYNISFNGNEEGSEGALSHFEARFVTKGQSEVQTITMNNNISGSFNLNLENNLVEGYLIIVAVPEHFTSTQNYGYSITISE</sequence>
<keyword evidence="1" id="KW-1133">Transmembrane helix</keyword>
<dbReference type="AlphaFoldDB" id="A0A0P7AKN9"/>
<gene>
    <name evidence="2" type="ORF">I595_824</name>
</gene>
<protein>
    <submittedName>
        <fullName evidence="2">Uncharacterized protein</fullName>
    </submittedName>
</protein>
<dbReference type="InterPro" id="IPR045690">
    <property type="entry name" value="DUF6055"/>
</dbReference>
<name>A0A0P7AKN9_9FLAO</name>
<dbReference type="Pfam" id="PF19527">
    <property type="entry name" value="DUF6055"/>
    <property type="match status" value="1"/>
</dbReference>
<dbReference type="STRING" id="1300341.I595_824"/>
<dbReference type="EMBL" id="LDJX01000002">
    <property type="protein sequence ID" value="KPM32408.1"/>
    <property type="molecule type" value="Genomic_DNA"/>
</dbReference>